<dbReference type="Proteomes" id="UP000829925">
    <property type="component" value="Chromosome"/>
</dbReference>
<evidence type="ECO:0000259" key="1">
    <source>
        <dbReference type="PROSITE" id="PS51186"/>
    </source>
</evidence>
<evidence type="ECO:0000313" key="3">
    <source>
        <dbReference type="Proteomes" id="UP000829925"/>
    </source>
</evidence>
<evidence type="ECO:0000313" key="2">
    <source>
        <dbReference type="EMBL" id="UOR05436.1"/>
    </source>
</evidence>
<gene>
    <name evidence="2" type="ORF">MUN82_21230</name>
</gene>
<reference evidence="2 3" key="1">
    <citation type="submission" date="2022-04" db="EMBL/GenBank/DDBJ databases">
        <title>Hymenobacter sp. isolated from the air.</title>
        <authorList>
            <person name="Won M."/>
            <person name="Lee C.-M."/>
            <person name="Woen H.-Y."/>
            <person name="Kwon S.-W."/>
        </authorList>
    </citation>
    <scope>NUCLEOTIDE SEQUENCE [LARGE SCALE GENOMIC DNA]</scope>
    <source>
        <strain evidence="3">5413 J-13</strain>
    </source>
</reference>
<dbReference type="PROSITE" id="PS51186">
    <property type="entry name" value="GNAT"/>
    <property type="match status" value="1"/>
</dbReference>
<dbReference type="PANTHER" id="PTHR43792">
    <property type="entry name" value="GNAT FAMILY, PUTATIVE (AFU_ORTHOLOGUE AFUA_3G00765)-RELATED-RELATED"/>
    <property type="match status" value="1"/>
</dbReference>
<dbReference type="InterPro" id="IPR016181">
    <property type="entry name" value="Acyl_CoA_acyltransferase"/>
</dbReference>
<dbReference type="InterPro" id="IPR000182">
    <property type="entry name" value="GNAT_dom"/>
</dbReference>
<feature type="domain" description="N-acetyltransferase" evidence="1">
    <location>
        <begin position="21"/>
        <end position="192"/>
    </location>
</feature>
<dbReference type="InterPro" id="IPR051531">
    <property type="entry name" value="N-acetyltransferase"/>
</dbReference>
<keyword evidence="3" id="KW-1185">Reference proteome</keyword>
<sequence>MPVAASLFVAPPLTTLTTARLTLRPYAPADEEDFFALLDHERHRLRPSFPARVAATTTPADATRVLATFLTDWRSDRLYVFGIWHTATAAYLGDISLRPQSGRTRTAEIGYYLARSAEGCGYAREALAAAGQFGFDILQVATLSIRCRANNPRSCAVAKAVGFRQLPTRSRLWPLRRHDAEEEILYFALTRPISSAQ</sequence>
<dbReference type="Gene3D" id="3.40.630.30">
    <property type="match status" value="1"/>
</dbReference>
<dbReference type="EMBL" id="CP095053">
    <property type="protein sequence ID" value="UOR05436.1"/>
    <property type="molecule type" value="Genomic_DNA"/>
</dbReference>
<organism evidence="2 3">
    <name type="scientific">Hymenobacter aerilatus</name>
    <dbReference type="NCBI Taxonomy" id="2932251"/>
    <lineage>
        <taxon>Bacteria</taxon>
        <taxon>Pseudomonadati</taxon>
        <taxon>Bacteroidota</taxon>
        <taxon>Cytophagia</taxon>
        <taxon>Cytophagales</taxon>
        <taxon>Hymenobacteraceae</taxon>
        <taxon>Hymenobacter</taxon>
    </lineage>
</organism>
<accession>A0A8T9T007</accession>
<proteinExistence type="predicted"/>
<dbReference type="KEGG" id="haei:MUN82_21230"/>
<dbReference type="PANTHER" id="PTHR43792:SF16">
    <property type="entry name" value="N-ACETYLTRANSFERASE DOMAIN-CONTAINING PROTEIN"/>
    <property type="match status" value="1"/>
</dbReference>
<dbReference type="GO" id="GO:0016747">
    <property type="term" value="F:acyltransferase activity, transferring groups other than amino-acyl groups"/>
    <property type="evidence" value="ECO:0007669"/>
    <property type="project" value="InterPro"/>
</dbReference>
<dbReference type="SUPFAM" id="SSF55729">
    <property type="entry name" value="Acyl-CoA N-acyltransferases (Nat)"/>
    <property type="match status" value="1"/>
</dbReference>
<dbReference type="RefSeq" id="WP_245093614.1">
    <property type="nucleotide sequence ID" value="NZ_CP095053.1"/>
</dbReference>
<protein>
    <submittedName>
        <fullName evidence="2">GNAT family N-acetyltransferase</fullName>
    </submittedName>
</protein>
<dbReference type="AlphaFoldDB" id="A0A8T9T007"/>
<dbReference type="Pfam" id="PF13302">
    <property type="entry name" value="Acetyltransf_3"/>
    <property type="match status" value="1"/>
</dbReference>
<name>A0A8T9T007_9BACT</name>